<proteinExistence type="inferred from homology"/>
<organism evidence="12 13">
    <name type="scientific">Zooshikella ganghwensis</name>
    <dbReference type="NCBI Taxonomy" id="202772"/>
    <lineage>
        <taxon>Bacteria</taxon>
        <taxon>Pseudomonadati</taxon>
        <taxon>Pseudomonadota</taxon>
        <taxon>Gammaproteobacteria</taxon>
        <taxon>Oceanospirillales</taxon>
        <taxon>Zooshikellaceae</taxon>
        <taxon>Zooshikella</taxon>
    </lineage>
</organism>
<keyword evidence="8" id="KW-0408">Iron</keyword>
<dbReference type="PANTHER" id="PTHR42771:SF2">
    <property type="entry name" value="IRON(3+)-HYDROXAMATE IMPORT ATP-BINDING PROTEIN FHUC"/>
    <property type="match status" value="1"/>
</dbReference>
<dbReference type="GO" id="GO:0005524">
    <property type="term" value="F:ATP binding"/>
    <property type="evidence" value="ECO:0007669"/>
    <property type="project" value="UniProtKB-KW"/>
</dbReference>
<dbReference type="FunFam" id="3.40.50.300:FF:000134">
    <property type="entry name" value="Iron-enterobactin ABC transporter ATP-binding protein"/>
    <property type="match status" value="1"/>
</dbReference>
<evidence type="ECO:0000259" key="11">
    <source>
        <dbReference type="PROSITE" id="PS50893"/>
    </source>
</evidence>
<dbReference type="PROSITE" id="PS50893">
    <property type="entry name" value="ABC_TRANSPORTER_2"/>
    <property type="match status" value="1"/>
</dbReference>
<evidence type="ECO:0000313" key="12">
    <source>
        <dbReference type="EMBL" id="RDH44028.1"/>
    </source>
</evidence>
<evidence type="ECO:0000256" key="7">
    <source>
        <dbReference type="ARBA" id="ARBA00022840"/>
    </source>
</evidence>
<dbReference type="PANTHER" id="PTHR42771">
    <property type="entry name" value="IRON(3+)-HYDROXAMATE IMPORT ATP-BINDING PROTEIN FHUC"/>
    <property type="match status" value="1"/>
</dbReference>
<accession>A0A4P9VL15</accession>
<dbReference type="AlphaFoldDB" id="A0A4P9VL15"/>
<dbReference type="CDD" id="cd03214">
    <property type="entry name" value="ABC_Iron-Siderophores_B12_Hemin"/>
    <property type="match status" value="1"/>
</dbReference>
<dbReference type="GO" id="GO:0006826">
    <property type="term" value="P:iron ion transport"/>
    <property type="evidence" value="ECO:0007669"/>
    <property type="project" value="UniProtKB-KW"/>
</dbReference>
<feature type="domain" description="ABC transporter" evidence="11">
    <location>
        <begin position="5"/>
        <end position="240"/>
    </location>
</feature>
<evidence type="ECO:0000256" key="6">
    <source>
        <dbReference type="ARBA" id="ARBA00022741"/>
    </source>
</evidence>
<keyword evidence="5" id="KW-0410">Iron transport</keyword>
<dbReference type="GO" id="GO:0005886">
    <property type="term" value="C:plasma membrane"/>
    <property type="evidence" value="ECO:0007669"/>
    <property type="project" value="UniProtKB-SubCell"/>
</dbReference>
<evidence type="ECO:0000256" key="1">
    <source>
        <dbReference type="ARBA" id="ARBA00004202"/>
    </source>
</evidence>
<dbReference type="GO" id="GO:0016887">
    <property type="term" value="F:ATP hydrolysis activity"/>
    <property type="evidence" value="ECO:0007669"/>
    <property type="project" value="InterPro"/>
</dbReference>
<dbReference type="Gene3D" id="3.40.50.300">
    <property type="entry name" value="P-loop containing nucleotide triphosphate hydrolases"/>
    <property type="match status" value="1"/>
</dbReference>
<keyword evidence="6" id="KW-0547">Nucleotide-binding</keyword>
<name>A0A4P9VL15_9GAMM</name>
<sequence length="265" mass="28791">MAVAIHVEQLQVSYGDYLAVNNVDLQLKAGEVTVIVGPNGCGKSTLLQSMARLHRPQQGRVLVNRHDIWQARPAQVAKQLALLPQTPEAPGEMSVLTLIQFGRHPHQGLFRQWSSDDEQAVQEAMAKTGVTDLATRSLHALSGGQRQRCWLAMVLAQQTPVVLLDEPTSMLDPGHQLEVLQLVKGLARQGKAMVLVLHDLIAAARFADHLVAMRAGSVIASGAPREILTSDLVRQLYDIEADILLSPDDEVPVVVAKALTAREVA</sequence>
<protein>
    <submittedName>
        <fullName evidence="12">ABC transporter ATP-binding protein</fullName>
    </submittedName>
</protein>
<dbReference type="Pfam" id="PF00005">
    <property type="entry name" value="ABC_tran"/>
    <property type="match status" value="1"/>
</dbReference>
<comment type="subcellular location">
    <subcellularLocation>
        <location evidence="1">Cell membrane</location>
        <topology evidence="1">Peripheral membrane protein</topology>
    </subcellularLocation>
</comment>
<evidence type="ECO:0000256" key="3">
    <source>
        <dbReference type="ARBA" id="ARBA00022448"/>
    </source>
</evidence>
<dbReference type="InterPro" id="IPR051535">
    <property type="entry name" value="Siderophore_ABC-ATPase"/>
</dbReference>
<keyword evidence="7 12" id="KW-0067">ATP-binding</keyword>
<comment type="caution">
    <text evidence="12">The sequence shown here is derived from an EMBL/GenBank/DDBJ whole genome shotgun (WGS) entry which is preliminary data.</text>
</comment>
<evidence type="ECO:0000256" key="9">
    <source>
        <dbReference type="ARBA" id="ARBA00023065"/>
    </source>
</evidence>
<gene>
    <name evidence="12" type="ORF">B9G39_11540</name>
</gene>
<dbReference type="Proteomes" id="UP000257039">
    <property type="component" value="Unassembled WGS sequence"/>
</dbReference>
<evidence type="ECO:0000256" key="4">
    <source>
        <dbReference type="ARBA" id="ARBA00022475"/>
    </source>
</evidence>
<evidence type="ECO:0000256" key="8">
    <source>
        <dbReference type="ARBA" id="ARBA00023004"/>
    </source>
</evidence>
<comment type="similarity">
    <text evidence="2">Belongs to the ABC transporter superfamily.</text>
</comment>
<dbReference type="SUPFAM" id="SSF52540">
    <property type="entry name" value="P-loop containing nucleoside triphosphate hydrolases"/>
    <property type="match status" value="1"/>
</dbReference>
<dbReference type="InterPro" id="IPR027417">
    <property type="entry name" value="P-loop_NTPase"/>
</dbReference>
<keyword evidence="9" id="KW-0406">Ion transport</keyword>
<evidence type="ECO:0000313" key="13">
    <source>
        <dbReference type="Proteomes" id="UP000257039"/>
    </source>
</evidence>
<dbReference type="InterPro" id="IPR003439">
    <property type="entry name" value="ABC_transporter-like_ATP-bd"/>
</dbReference>
<evidence type="ECO:0000256" key="10">
    <source>
        <dbReference type="ARBA" id="ARBA00023136"/>
    </source>
</evidence>
<dbReference type="InterPro" id="IPR003593">
    <property type="entry name" value="AAA+_ATPase"/>
</dbReference>
<keyword evidence="10" id="KW-0472">Membrane</keyword>
<reference evidence="12 13" key="1">
    <citation type="submission" date="2017-04" db="EMBL/GenBank/DDBJ databases">
        <title>Draft genome sequence of Zooshikella ganghwensis VG4 isolated from Red Sea sediments.</title>
        <authorList>
            <person name="Rehman Z."/>
            <person name="Alam I."/>
            <person name="Kamau A."/>
            <person name="Bajic V."/>
            <person name="Leiknes T."/>
        </authorList>
    </citation>
    <scope>NUCLEOTIDE SEQUENCE [LARGE SCALE GENOMIC DNA]</scope>
    <source>
        <strain evidence="12 13">VG4</strain>
    </source>
</reference>
<keyword evidence="13" id="KW-1185">Reference proteome</keyword>
<dbReference type="EMBL" id="NDXW01000001">
    <property type="protein sequence ID" value="RDH44028.1"/>
    <property type="molecule type" value="Genomic_DNA"/>
</dbReference>
<keyword evidence="3" id="KW-0813">Transport</keyword>
<keyword evidence="4" id="KW-1003">Cell membrane</keyword>
<evidence type="ECO:0000256" key="2">
    <source>
        <dbReference type="ARBA" id="ARBA00005417"/>
    </source>
</evidence>
<evidence type="ECO:0000256" key="5">
    <source>
        <dbReference type="ARBA" id="ARBA00022496"/>
    </source>
</evidence>
<dbReference type="SMART" id="SM00382">
    <property type="entry name" value="AAA"/>
    <property type="match status" value="1"/>
</dbReference>